<dbReference type="PANTHER" id="PTHR15180">
    <property type="entry name" value="GENERAL TRANSCRIPTION FACTOR 3C POLYPEPTIDE 1"/>
    <property type="match status" value="1"/>
</dbReference>
<proteinExistence type="predicted"/>
<feature type="chain" id="PRO_5019135008" description="B-block binding subunit of TFIIIC domain-containing protein" evidence="7">
    <location>
        <begin position="22"/>
        <end position="1501"/>
    </location>
</feature>
<keyword evidence="10" id="KW-1185">Reference proteome</keyword>
<feature type="region of interest" description="Disordered" evidence="6">
    <location>
        <begin position="423"/>
        <end position="453"/>
    </location>
</feature>
<dbReference type="GO" id="GO:0000127">
    <property type="term" value="C:transcription factor TFIIIC complex"/>
    <property type="evidence" value="ECO:0007669"/>
    <property type="project" value="InterPro"/>
</dbReference>
<dbReference type="InterPro" id="IPR044210">
    <property type="entry name" value="Tfc3-like"/>
</dbReference>
<dbReference type="InterPro" id="IPR007309">
    <property type="entry name" value="TFIIIC_Bblock-bd"/>
</dbReference>
<dbReference type="GO" id="GO:0003677">
    <property type="term" value="F:DNA binding"/>
    <property type="evidence" value="ECO:0007669"/>
    <property type="project" value="InterPro"/>
</dbReference>
<dbReference type="VEuPathDB" id="FungiDB:H310_10548"/>
<keyword evidence="2" id="KW-0597">Phosphoprotein</keyword>
<gene>
    <name evidence="9" type="ORF">DYB32_000634</name>
</gene>
<protein>
    <recommendedName>
        <fullName evidence="8">B-block binding subunit of TFIIIC domain-containing protein</fullName>
    </recommendedName>
</protein>
<dbReference type="Proteomes" id="UP000285060">
    <property type="component" value="Unassembled WGS sequence"/>
</dbReference>
<dbReference type="GO" id="GO:0042791">
    <property type="term" value="P:5S class rRNA transcription by RNA polymerase III"/>
    <property type="evidence" value="ECO:0007669"/>
    <property type="project" value="TreeGrafter"/>
</dbReference>
<evidence type="ECO:0000256" key="2">
    <source>
        <dbReference type="ARBA" id="ARBA00022553"/>
    </source>
</evidence>
<evidence type="ECO:0000313" key="10">
    <source>
        <dbReference type="Proteomes" id="UP000285060"/>
    </source>
</evidence>
<evidence type="ECO:0000256" key="3">
    <source>
        <dbReference type="ARBA" id="ARBA00023125"/>
    </source>
</evidence>
<dbReference type="GO" id="GO:0006384">
    <property type="term" value="P:transcription initiation at RNA polymerase III promoter"/>
    <property type="evidence" value="ECO:0007669"/>
    <property type="project" value="InterPro"/>
</dbReference>
<dbReference type="Pfam" id="PF04182">
    <property type="entry name" value="B-block_TFIIIC"/>
    <property type="match status" value="1"/>
</dbReference>
<evidence type="ECO:0000259" key="8">
    <source>
        <dbReference type="Pfam" id="PF04182"/>
    </source>
</evidence>
<comment type="subcellular location">
    <subcellularLocation>
        <location evidence="1">Nucleus</location>
    </subcellularLocation>
</comment>
<keyword evidence="4" id="KW-0804">Transcription</keyword>
<feature type="domain" description="B-block binding subunit of TFIIIC" evidence="8">
    <location>
        <begin position="130"/>
        <end position="214"/>
    </location>
</feature>
<evidence type="ECO:0000313" key="9">
    <source>
        <dbReference type="EMBL" id="RHY34842.1"/>
    </source>
</evidence>
<accession>A0A418B9F5</accession>
<evidence type="ECO:0000256" key="4">
    <source>
        <dbReference type="ARBA" id="ARBA00023163"/>
    </source>
</evidence>
<sequence>MFCVVITVGVVAMFSANRAVAALVENVALEGRMGISATALFDAYLVGTPNDAPFRELCWRLLLRASVSTGTDKEAPIRLYVPSVPSGTNVATDISFNDAVASDVWVVACEALRFRALHLTSPLVMTDSSTAFLILEVVGKSRAKGISTMDITSCIRQNLLPRELESKKFDADLRSIHHYMDRLISQKLLVKKMVQTTENFKCKRFNIVLLPRFEASFDLESTLPQSVMEDGPQWKNHAVNYLIGYLRQQENHQCTFNDGMRAISIEKRRLEALKNYIIVESKKVGSSFPMEIFTANRADTKQRFWCVRLRDKFVAAMAAGEATGWAAADRLDTPPSMIFHEMGLVQQVYDAVLHAGPLGITSPDLKDKFGMYGKWPYRLLTLLATSYPVRMEKTVIGRNSVYRLIATTPPPTTKHRVHHVPAILPPTSTDKPANHVSRKRSLSPPTSTATVAKKKRLHTHTLRHSMAPASPTVPSVTDTTALRRLHILDRLKKEKIVSLYSLRSSIIEMENYAKDGRGFCSFNSGHRVDVRSIVRIVEGSPNEMTLRHYDMPIKSSLTASGTKSSRLVLAADATDADLKTFLDAYARDSRIQTLNSKAFVNPNVMIQPNNPPSSTSIAYKLKDVLTAKSQVERDRENQSHLLGKCHGFLYRCRLFHTYVFEYLQSAVDHPLLADVAAAHAPDRLFLLDPIFQSMSVTLYIRILGIGQLLLPDEFSQLQAAVKSGVKLADLPPTLHEKTTRHQSRRLTKLLRALIDLKVIKPHRLGHDTLMSILQGTDANGDLDLHRLVQYTLYDRVIGGFFIWHRDTRIYFSTTNDSHGWNTATSVRVNATKFPYTFGHAVPLVHSFRSTDDVDMYWEALECCATEQLTTNPAPGQVMKLPPLISTEHINMVAAKNWTPNTHGVRYSRRDKTAPMPRIPGSNKVLVQRRSKKNENRPDGVHGGPMRRKYKKYKFVPRGVRLDVNFTPEEDAEIMKLYLQQLQATWKVPVPVEMQVPNEPVAVRGPQVHRTQVSTVVITRSAAPHRPVSRVRRRIDELLAKLPNKLALLTLKRSFFGDTKFDEERLIESTPRLGALVTRVFMILFTTDAAYNQMAAEHLVGTWTREEIALVWRYFWLKGWIVVAKPFHIRGFVLTRRFHEIFKASCTMSYPLDMFVEAAEQASFLASRATDSVEEEDSIRCCGAVEHTALVLGHGHYQVRHIPLQDTAKGPKPQALKRRRDHRLSTSGCGLLNHLDQSELDQWHAAFIMSNNTTSTPEYEVFSHQVEQPRLKRMKAAALKKRLIPFASFERVLLTVEEGGMAIDDLVLALGHDRDIVIESVDVHVDEDKLVAVHGWASLVYVLPQFSQIWTVYPYTTTARGAIQLDTSMGTTPHPWLKLNTQANGPWLVRLQRKIVALLIQFPGCTEAAVLSGVEGVLPPQQVRLLLSGLVDEEVLYARLVRQDGAEPFDLFASATASPQIYVPSDDTALLHVDRSRFVVHYFPTPDCIVKYGQVAQEIDRV</sequence>
<comment type="caution">
    <text evidence="9">The sequence shown here is derived from an EMBL/GenBank/DDBJ whole genome shotgun (WGS) entry which is preliminary data.</text>
</comment>
<name>A0A418B9F5_9STRA</name>
<dbReference type="PANTHER" id="PTHR15180:SF1">
    <property type="entry name" value="GENERAL TRANSCRIPTION FACTOR 3C POLYPEPTIDE 1"/>
    <property type="match status" value="1"/>
</dbReference>
<organism evidence="9 10">
    <name type="scientific">Aphanomyces invadans</name>
    <dbReference type="NCBI Taxonomy" id="157072"/>
    <lineage>
        <taxon>Eukaryota</taxon>
        <taxon>Sar</taxon>
        <taxon>Stramenopiles</taxon>
        <taxon>Oomycota</taxon>
        <taxon>Saprolegniomycetes</taxon>
        <taxon>Saprolegniales</taxon>
        <taxon>Verrucalvaceae</taxon>
        <taxon>Aphanomyces</taxon>
    </lineage>
</organism>
<reference evidence="9 10" key="1">
    <citation type="submission" date="2018-08" db="EMBL/GenBank/DDBJ databases">
        <title>Aphanomyces genome sequencing and annotation.</title>
        <authorList>
            <person name="Minardi D."/>
            <person name="Oidtmann B."/>
            <person name="Van Der Giezen M."/>
            <person name="Studholme D.J."/>
        </authorList>
    </citation>
    <scope>NUCLEOTIDE SEQUENCE [LARGE SCALE GENOMIC DNA]</scope>
    <source>
        <strain evidence="9 10">NJM0002</strain>
    </source>
</reference>
<evidence type="ECO:0000256" key="5">
    <source>
        <dbReference type="ARBA" id="ARBA00023242"/>
    </source>
</evidence>
<evidence type="ECO:0000256" key="6">
    <source>
        <dbReference type="SAM" id="MobiDB-lite"/>
    </source>
</evidence>
<evidence type="ECO:0000256" key="7">
    <source>
        <dbReference type="SAM" id="SignalP"/>
    </source>
</evidence>
<feature type="signal peptide" evidence="7">
    <location>
        <begin position="1"/>
        <end position="21"/>
    </location>
</feature>
<keyword evidence="3" id="KW-0238">DNA-binding</keyword>
<keyword evidence="7" id="KW-0732">Signal</keyword>
<evidence type="ECO:0000256" key="1">
    <source>
        <dbReference type="ARBA" id="ARBA00004123"/>
    </source>
</evidence>
<keyword evidence="5" id="KW-0539">Nucleus</keyword>
<dbReference type="EMBL" id="QUSY01000017">
    <property type="protein sequence ID" value="RHY34842.1"/>
    <property type="molecule type" value="Genomic_DNA"/>
</dbReference>